<reference evidence="2" key="1">
    <citation type="submission" date="2019-09" db="EMBL/GenBank/DDBJ databases">
        <title>Complete genome sequencing of four Arcobacter species reveals a diverse suite of mobile elements.</title>
        <authorList>
            <person name="On S.L.W."/>
            <person name="Miller W.G."/>
            <person name="Biggs P."/>
            <person name="Cornelius A."/>
            <person name="Vandamme P."/>
        </authorList>
    </citation>
    <scope>NUCLEOTIDE SEQUENCE [LARGE SCALE GENOMIC DNA]</scope>
    <source>
        <strain evidence="2">LMG 26638</strain>
    </source>
</reference>
<dbReference type="KEGG" id="apai:APAC_2107"/>
<keyword evidence="2" id="KW-1185">Reference proteome</keyword>
<protein>
    <submittedName>
        <fullName evidence="1">Uncharacterized protein</fullName>
    </submittedName>
</protein>
<dbReference type="RefSeq" id="WP_130234078.1">
    <property type="nucleotide sequence ID" value="NZ_BMEF01000006.1"/>
</dbReference>
<dbReference type="EMBL" id="CP035928">
    <property type="protein sequence ID" value="QEP35179.1"/>
    <property type="molecule type" value="Genomic_DNA"/>
</dbReference>
<sequence length="113" mass="13046">MIKNINMQKLKINIGIAVVIVLAITFVISFNHIISNPTSMFSKINEENYQKLTNIKFMQDFEDGIEAVARLKVSIANVNDPSELQIKIESLNYWQDFVLKNKKKYELLKGVQK</sequence>
<evidence type="ECO:0000313" key="1">
    <source>
        <dbReference type="EMBL" id="QEP35179.1"/>
    </source>
</evidence>
<reference evidence="1 2" key="3">
    <citation type="submission" date="2019-09" db="EMBL/GenBank/DDBJ databases">
        <title>Taxonomic note: a critical rebuttal of the proposed division of the genus Arcobacter into six genera, emended descriptions of Arcobacter anaerophilus and the genus Arcobacter, and an assessment of genus-level boundaries for Epsilonproteobacteria using in silico genomic comparator tools.</title>
        <authorList>
            <person name="On S.L.W."/>
            <person name="Miller W.G."/>
            <person name="Biggs P."/>
            <person name="Cornelius A."/>
            <person name="Vandamme P."/>
        </authorList>
    </citation>
    <scope>NUCLEOTIDE SEQUENCE [LARGE SCALE GENOMIC DNA]</scope>
    <source>
        <strain evidence="1 2">LMG 26638</strain>
    </source>
</reference>
<organism evidence="1 2">
    <name type="scientific">Malaciobacter pacificus</name>
    <dbReference type="NCBI Taxonomy" id="1080223"/>
    <lineage>
        <taxon>Bacteria</taxon>
        <taxon>Pseudomonadati</taxon>
        <taxon>Campylobacterota</taxon>
        <taxon>Epsilonproteobacteria</taxon>
        <taxon>Campylobacterales</taxon>
        <taxon>Arcobacteraceae</taxon>
        <taxon>Malaciobacter</taxon>
    </lineage>
</organism>
<name>A0A5C2HA07_9BACT</name>
<proteinExistence type="predicted"/>
<evidence type="ECO:0000313" key="2">
    <source>
        <dbReference type="Proteomes" id="UP000322726"/>
    </source>
</evidence>
<accession>A0A5C2HA07</accession>
<gene>
    <name evidence="1" type="ORF">APAC_2107</name>
</gene>
<dbReference type="AlphaFoldDB" id="A0A5C2HA07"/>
<dbReference type="Proteomes" id="UP000322726">
    <property type="component" value="Chromosome"/>
</dbReference>
<reference evidence="1 2" key="2">
    <citation type="submission" date="2019-09" db="EMBL/GenBank/DDBJ databases">
        <title>Complete genome sequencing of four Arcobacter species reveals a diverse suite of mobile elements.</title>
        <authorList>
            <person name="Miller W.G."/>
            <person name="Yee E."/>
            <person name="Bono J.L."/>
        </authorList>
    </citation>
    <scope>NUCLEOTIDE SEQUENCE [LARGE SCALE GENOMIC DNA]</scope>
    <source>
        <strain evidence="1 2">LMG 26638</strain>
    </source>
</reference>